<gene>
    <name evidence="1" type="primary">ESP1</name>
    <name evidence="1" type="ORF">H2198_007855</name>
</gene>
<sequence>MALKTSRPKSATVTKPTLQEGATLDDSTTAQDLRLLRAILDAPAGSNATRSQAKRPKLAQPTVGGKPVRARTKSNAEKRVGVHEDVPSPEIPSSKAEQKKLATKCFNSNLKVLSALVKQQQTDRARSEDATKVTSPKANRIPLQARSPNKTTTSDNDGAKNGKEVDLISHAQCASAALDVLRQEDEQGQAEDAVRRREQGAILLLEKLISLDLKDLCFAEASKIHEQCRKRWKDTKSATTMRKRSECVDLATMLLQGDSKRMKEDFNTICSFHSQILRLAILEGPSSITKDFVDAVTLETHGSPASVIIHGHKEGLLESEKAGEHLKTIAQALSKLSALAMKVTRSAVDVNVLMLLTEAQVIKLTSWKFLKHQPNLQHDLWPPFERVIRQSWTQKGHRDSVRYGTTIRCVKRLQTELQNSDFCSYVPVKLQELLAQLAEANNDPETALNILTAVSSPADDVERLFRLCKLATLELDTASTDENHMSSTITDLLSSLITVRPPTLILSTGRLLTLARLRKICSSGISTAVSKSDKVTENESGLILFKIVLAIFGFCSSQLIHTSKADDKLRHSLHLAVLKNIEAITDTEKYIFSVHTMFDEYMKAIDQCLNTLTEFENDSALADHDQSYQSAMRALRLRLSNLYWRAHLHPKAGQDSHEQAIELAQRSISALDNMPVEDLSQAALGPRLEKLASMQTLAGKPIDARKSLGRAIHHYIASQALSDAVEVALSKRSVEVWTDQTSVAFQLGRALRAYNASFEPENSTTAGIFDTKDAPDFHRAVLLSYQILHSVKKAAGSSATAELIECAKSVIKLASACQYRVWCLRFISSLTTRLIKGDALDVPQKFVVNQLIEDIIPEKSDEDSPFLKQYGTALESLLYIQQLLLMGQANLQQIKYQLGALQRVVSSCSSEADLAEVIDDANCLNEVLRACTAIALALSDVEVQSLCLTIRLHLLKVGADHDLEEVGSCHAQLAQCQIRMGHMSAAKNSLATVGQTATSNGLPLEVFLTTAEFHLAASDLDQCERLLNNARAKFWKLWSQESGLSSNKQIERDSVIARGAFLASNLAFRQGNLQLAAQYARQAAKISISIWAALSKRVSEASSTKHDLTISTLADDLSQLNLNSKRMVDVTHPEGARYWPYLDMHARSLRHMAEMMAHSGLYDDAVSFWEKLKNLASTIPQAASRLSPAGSLALLLAKSGKVDSATELLSMGPPPDSEGSVAEMLSHVEALALIGHLEQAKRFLQQIPLQLTTCTEGSDSAPQEDVKPTKPVSKARRGLSKPKAISGPAKRRDNGKPDVARTPKTEAIKTNMDAVHSLVSFDQLLVEDRRRALVTMFLSSASSNGHVRDCESIPSGMYLGAQFLVHEQFAKAKTLLTSAWQELCADSMASLLTESAVAVPSRAPPPHRKGRVSFLQGSEKEGQKSPEYASEQSDAVISIRQKLCLARRIVEVLQEERQQYCPTDMIHALVTMEARIDLLLTTMSPPFTTSSTELVLKASQPKDIALQRERIISDAEAATQDRAALSKWPEASLNAIGVASTVDPKLFQKIPSSWSIVSLTLSEDGDELLVSKVVSDRSPFLVRIPLHRSNEGEGSKEFVYEDARTEMKNIINNANSSSHDMRGTSDRATRAEWHAGREKLDCQLGTLLENIENVWLGGFRGVVAPQAFSKKLVKQFGTALEQSLDNHLPSRQKGGITPEKKIHIHEHILEIFLGLGSPDDNDLDDAIMDLLYFVVDILQFNGEKNAYDEIDWDAMLVDILDAIRTFHEAQSCAPQQGLHTILVLDKELESFPWEALPCLINHPVSRMPSLGSIFDRIALIRAQSSTASAYTISHSHTSQARGAYIINPSHDLKSTQALLEPILSSHLPTFNPVINHPPTEQEFIDHLTNNDLLLYFGHGSGAQYIRGRAIRALERCAVTWLMGCSSAKMTTCGKGESFGMPRYYMLGNSMAVVGCLWDVTDREIDRVSLQSMVEWGLVDGSDARVIEGLKKRGRKGKEQQRRQAEKTDNDNRKKTLVEAIKGGREASLLKYLCGAAVVVYGVPVILD</sequence>
<comment type="caution">
    <text evidence="1">The sequence shown here is derived from an EMBL/GenBank/DDBJ whole genome shotgun (WGS) entry which is preliminary data.</text>
</comment>
<accession>A0ACC2ZZ24</accession>
<dbReference type="EC" id="3.4.22.49" evidence="1"/>
<dbReference type="Proteomes" id="UP001172386">
    <property type="component" value="Unassembled WGS sequence"/>
</dbReference>
<proteinExistence type="predicted"/>
<evidence type="ECO:0000313" key="1">
    <source>
        <dbReference type="EMBL" id="KAJ9652902.1"/>
    </source>
</evidence>
<organism evidence="1 2">
    <name type="scientific">Neophaeococcomyces mojaviensis</name>
    <dbReference type="NCBI Taxonomy" id="3383035"/>
    <lineage>
        <taxon>Eukaryota</taxon>
        <taxon>Fungi</taxon>
        <taxon>Dikarya</taxon>
        <taxon>Ascomycota</taxon>
        <taxon>Pezizomycotina</taxon>
        <taxon>Eurotiomycetes</taxon>
        <taxon>Chaetothyriomycetidae</taxon>
        <taxon>Chaetothyriales</taxon>
        <taxon>Chaetothyriales incertae sedis</taxon>
        <taxon>Neophaeococcomyces</taxon>
    </lineage>
</organism>
<keyword evidence="2" id="KW-1185">Reference proteome</keyword>
<keyword evidence="1" id="KW-0378">Hydrolase</keyword>
<reference evidence="1" key="1">
    <citation type="submission" date="2022-10" db="EMBL/GenBank/DDBJ databases">
        <title>Culturing micro-colonial fungi from biological soil crusts in the Mojave desert and describing Neophaeococcomyces mojavensis, and introducing the new genera and species Taxawa tesnikishii.</title>
        <authorList>
            <person name="Kurbessoian T."/>
            <person name="Stajich J.E."/>
        </authorList>
    </citation>
    <scope>NUCLEOTIDE SEQUENCE</scope>
    <source>
        <strain evidence="1">JES_112</strain>
    </source>
</reference>
<protein>
    <submittedName>
        <fullName evidence="1">Separin protein</fullName>
        <ecNumber evidence="1">3.4.22.49</ecNumber>
    </submittedName>
</protein>
<name>A0ACC2ZZ24_9EURO</name>
<dbReference type="EMBL" id="JAPDRQ010000177">
    <property type="protein sequence ID" value="KAJ9652902.1"/>
    <property type="molecule type" value="Genomic_DNA"/>
</dbReference>
<evidence type="ECO:0000313" key="2">
    <source>
        <dbReference type="Proteomes" id="UP001172386"/>
    </source>
</evidence>